<comment type="similarity">
    <text evidence="2">Belongs to the ATPase delta chain family.</text>
</comment>
<proteinExistence type="inferred from homology"/>
<dbReference type="Gene3D" id="1.10.520.20">
    <property type="entry name" value="N-terminal domain of the delta subunit of the F1F0-ATP synthase"/>
    <property type="match status" value="1"/>
</dbReference>
<dbReference type="EMBL" id="OVEO01000016">
    <property type="protein sequence ID" value="SPR01052.1"/>
    <property type="molecule type" value="Genomic_DNA"/>
</dbReference>
<evidence type="ECO:0000256" key="1">
    <source>
        <dbReference type="ARBA" id="ARBA00004370"/>
    </source>
</evidence>
<keyword evidence="4" id="KW-0375">Hydrogen ion transport</keyword>
<evidence type="ECO:0000256" key="5">
    <source>
        <dbReference type="ARBA" id="ARBA00023065"/>
    </source>
</evidence>
<accession>A0A0G4IPD9</accession>
<dbReference type="GO" id="GO:0046933">
    <property type="term" value="F:proton-transporting ATP synthase activity, rotational mechanism"/>
    <property type="evidence" value="ECO:0007669"/>
    <property type="project" value="InterPro"/>
</dbReference>
<dbReference type="Proteomes" id="UP000039324">
    <property type="component" value="Unassembled WGS sequence"/>
</dbReference>
<dbReference type="SUPFAM" id="SSF47928">
    <property type="entry name" value="N-terminal domain of the delta subunit of the F1F0-ATP synthase"/>
    <property type="match status" value="1"/>
</dbReference>
<reference evidence="10 12" key="2">
    <citation type="submission" date="2018-03" db="EMBL/GenBank/DDBJ databases">
        <authorList>
            <person name="Fogelqvist J."/>
        </authorList>
    </citation>
    <scope>NUCLEOTIDE SEQUENCE [LARGE SCALE GENOMIC DNA]</scope>
</reference>
<evidence type="ECO:0000313" key="11">
    <source>
        <dbReference type="Proteomes" id="UP000039324"/>
    </source>
</evidence>
<dbReference type="STRING" id="37360.A0A0G4IPD9"/>
<dbReference type="InterPro" id="IPR000711">
    <property type="entry name" value="ATPase_OSCP/dsu"/>
</dbReference>
<dbReference type="Pfam" id="PF00213">
    <property type="entry name" value="OSCP"/>
    <property type="match status" value="1"/>
</dbReference>
<dbReference type="AlphaFoldDB" id="A0A0G4IPD9"/>
<evidence type="ECO:0000256" key="2">
    <source>
        <dbReference type="ARBA" id="ARBA00007046"/>
    </source>
</evidence>
<geneLocation type="mitochondrion" evidence="10"/>
<dbReference type="PANTHER" id="PTHR11910">
    <property type="entry name" value="ATP SYNTHASE DELTA CHAIN"/>
    <property type="match status" value="1"/>
</dbReference>
<dbReference type="NCBIfam" id="TIGR01145">
    <property type="entry name" value="ATP_synt_delta"/>
    <property type="match status" value="1"/>
</dbReference>
<dbReference type="InterPro" id="IPR026015">
    <property type="entry name" value="ATP_synth_OSCP/delta_N_sf"/>
</dbReference>
<evidence type="ECO:0000256" key="4">
    <source>
        <dbReference type="ARBA" id="ARBA00022781"/>
    </source>
</evidence>
<keyword evidence="5" id="KW-0406">Ion transport</keyword>
<name>A0A0G4IPD9_PLABS</name>
<dbReference type="Proteomes" id="UP000290189">
    <property type="component" value="Unassembled WGS sequence"/>
</dbReference>
<keyword evidence="8" id="KW-0066">ATP synthesis</keyword>
<dbReference type="OrthoDB" id="1262810at2759"/>
<evidence type="ECO:0000313" key="9">
    <source>
        <dbReference type="EMBL" id="CEO97072.1"/>
    </source>
</evidence>
<evidence type="ECO:0000313" key="12">
    <source>
        <dbReference type="Proteomes" id="UP000290189"/>
    </source>
</evidence>
<keyword evidence="11" id="KW-1185">Reference proteome</keyword>
<evidence type="ECO:0000256" key="8">
    <source>
        <dbReference type="ARBA" id="ARBA00023310"/>
    </source>
</evidence>
<comment type="subcellular location">
    <subcellularLocation>
        <location evidence="1">Membrane</location>
    </subcellularLocation>
</comment>
<keyword evidence="3" id="KW-0813">Transport</keyword>
<organism evidence="9 11">
    <name type="scientific">Plasmodiophora brassicae</name>
    <name type="common">Clubroot disease agent</name>
    <dbReference type="NCBI Taxonomy" id="37360"/>
    <lineage>
        <taxon>Eukaryota</taxon>
        <taxon>Sar</taxon>
        <taxon>Rhizaria</taxon>
        <taxon>Endomyxa</taxon>
        <taxon>Phytomyxea</taxon>
        <taxon>Plasmodiophorida</taxon>
        <taxon>Plasmodiophoridae</taxon>
        <taxon>Plasmodiophora</taxon>
    </lineage>
</organism>
<evidence type="ECO:0000256" key="7">
    <source>
        <dbReference type="ARBA" id="ARBA00023136"/>
    </source>
</evidence>
<dbReference type="EMBL" id="CDSF01000078">
    <property type="protein sequence ID" value="CEO97072.1"/>
    <property type="molecule type" value="Genomic_DNA"/>
</dbReference>
<dbReference type="HAMAP" id="MF_01416">
    <property type="entry name" value="ATP_synth_delta_bact"/>
    <property type="match status" value="1"/>
</dbReference>
<dbReference type="PRINTS" id="PR00125">
    <property type="entry name" value="ATPASEDELTA"/>
</dbReference>
<evidence type="ECO:0008006" key="13">
    <source>
        <dbReference type="Google" id="ProtNLM"/>
    </source>
</evidence>
<dbReference type="GO" id="GO:0016020">
    <property type="term" value="C:membrane"/>
    <property type="evidence" value="ECO:0007669"/>
    <property type="project" value="UniProtKB-SubCell"/>
</dbReference>
<keyword evidence="7" id="KW-0472">Membrane</keyword>
<reference evidence="9 11" key="1">
    <citation type="submission" date="2015-02" db="EMBL/GenBank/DDBJ databases">
        <authorList>
            <person name="Chooi Y.-H."/>
        </authorList>
    </citation>
    <scope>NUCLEOTIDE SEQUENCE [LARGE SCALE GENOMIC DNA]</scope>
    <source>
        <strain evidence="9">E3</strain>
    </source>
</reference>
<evidence type="ECO:0000256" key="3">
    <source>
        <dbReference type="ARBA" id="ARBA00022448"/>
    </source>
</evidence>
<evidence type="ECO:0000313" key="10">
    <source>
        <dbReference type="EMBL" id="SPR01052.1"/>
    </source>
</evidence>
<keyword evidence="10" id="KW-0496">Mitochondrion</keyword>
<keyword evidence="6" id="KW-0793">Thylakoid</keyword>
<evidence type="ECO:0000256" key="6">
    <source>
        <dbReference type="ARBA" id="ARBA00023078"/>
    </source>
</evidence>
<sequence length="227" mass="25056">MPFFEIPVTNFWDCVEAVNVMLRRLALAGGRRWASGGAVAQPPIQLFGVGGRYAHALFNVAQKENAVDRVNDELAQLTALSRSNENFNVLLNDPTVGKGEKKKLVTKLFEKSGVHQTTLHFLETLAENGRLPDLNTIVASYGQLVDAFNGEVKATVTTAKPITDQERKSLQDVLSKHLEKGQHLVLDMKVDPKIIGGIVVDLGDKMLDLSVSSRIDSIRNYIQNYTL</sequence>
<protein>
    <recommendedName>
        <fullName evidence="13">ATP synthase subunit O, mitochondrial</fullName>
    </recommendedName>
</protein>
<gene>
    <name evidence="9" type="ORF">PBRA_005676</name>
    <name evidence="10" type="ORF">PLBR_LOCUS8267</name>
</gene>
<dbReference type="OMA" id="MVDNIQD"/>